<dbReference type="RefSeq" id="WP_169624753.1">
    <property type="nucleotide sequence ID" value="NZ_JABBNT010000002.1"/>
</dbReference>
<comment type="caution">
    <text evidence="4">The sequence shown here is derived from an EMBL/GenBank/DDBJ whole genome shotgun (WGS) entry which is preliminary data.</text>
</comment>
<protein>
    <submittedName>
        <fullName evidence="4">Benzoate-CoA ligase family protein</fullName>
    </submittedName>
</protein>
<dbReference type="GO" id="GO:0005524">
    <property type="term" value="F:ATP binding"/>
    <property type="evidence" value="ECO:0007669"/>
    <property type="project" value="InterPro"/>
</dbReference>
<dbReference type="Gene3D" id="3.40.50.12780">
    <property type="entry name" value="N-terminal domain of ligase-like"/>
    <property type="match status" value="1"/>
</dbReference>
<dbReference type="GO" id="GO:0044550">
    <property type="term" value="P:secondary metabolite biosynthetic process"/>
    <property type="evidence" value="ECO:0007669"/>
    <property type="project" value="TreeGrafter"/>
</dbReference>
<dbReference type="Pfam" id="PF13193">
    <property type="entry name" value="AMP-binding_C"/>
    <property type="match status" value="1"/>
</dbReference>
<dbReference type="InterPro" id="IPR011957">
    <property type="entry name" value="Benz_CoA_lig"/>
</dbReference>
<dbReference type="GO" id="GO:0016878">
    <property type="term" value="F:acid-thiol ligase activity"/>
    <property type="evidence" value="ECO:0007669"/>
    <property type="project" value="TreeGrafter"/>
</dbReference>
<evidence type="ECO:0000259" key="2">
    <source>
        <dbReference type="Pfam" id="PF00501"/>
    </source>
</evidence>
<evidence type="ECO:0000259" key="3">
    <source>
        <dbReference type="Pfam" id="PF13193"/>
    </source>
</evidence>
<dbReference type="Proteomes" id="UP000539372">
    <property type="component" value="Unassembled WGS sequence"/>
</dbReference>
<evidence type="ECO:0000313" key="4">
    <source>
        <dbReference type="EMBL" id="NMM44470.1"/>
    </source>
</evidence>
<evidence type="ECO:0000256" key="1">
    <source>
        <dbReference type="ARBA" id="ARBA00022598"/>
    </source>
</evidence>
<dbReference type="AlphaFoldDB" id="A0A7Y0DZJ5"/>
<dbReference type="SUPFAM" id="SSF56801">
    <property type="entry name" value="Acetyl-CoA synthetase-like"/>
    <property type="match status" value="1"/>
</dbReference>
<feature type="domain" description="AMP-binding enzyme C-terminal" evidence="3">
    <location>
        <begin position="433"/>
        <end position="511"/>
    </location>
</feature>
<feature type="domain" description="AMP-dependent synthetase/ligase" evidence="2">
    <location>
        <begin position="38"/>
        <end position="383"/>
    </location>
</feature>
<dbReference type="Gene3D" id="3.30.300.30">
    <property type="match status" value="1"/>
</dbReference>
<dbReference type="PANTHER" id="PTHR43352:SF1">
    <property type="entry name" value="ANTHRANILATE--COA LIGASE"/>
    <property type="match status" value="1"/>
</dbReference>
<reference evidence="4 5" key="1">
    <citation type="submission" date="2020-04" db="EMBL/GenBank/DDBJ databases">
        <title>Rhodospirillaceae bacterium KN72 isolated from deep sea.</title>
        <authorList>
            <person name="Zhang D.-C."/>
        </authorList>
    </citation>
    <scope>NUCLEOTIDE SEQUENCE [LARGE SCALE GENOMIC DNA]</scope>
    <source>
        <strain evidence="4 5">KN72</strain>
    </source>
</reference>
<dbReference type="InterPro" id="IPR045851">
    <property type="entry name" value="AMP-bd_C_sf"/>
</dbReference>
<keyword evidence="1 4" id="KW-0436">Ligase</keyword>
<gene>
    <name evidence="4" type="ORF">HH303_08260</name>
</gene>
<organism evidence="4 5">
    <name type="scientific">Pacificispira spongiicola</name>
    <dbReference type="NCBI Taxonomy" id="2729598"/>
    <lineage>
        <taxon>Bacteria</taxon>
        <taxon>Pseudomonadati</taxon>
        <taxon>Pseudomonadota</taxon>
        <taxon>Alphaproteobacteria</taxon>
        <taxon>Rhodospirillales</taxon>
        <taxon>Rhodospirillaceae</taxon>
        <taxon>Pacificispira</taxon>
    </lineage>
</organism>
<dbReference type="GO" id="GO:0016405">
    <property type="term" value="F:CoA-ligase activity"/>
    <property type="evidence" value="ECO:0007669"/>
    <property type="project" value="InterPro"/>
</dbReference>
<dbReference type="InterPro" id="IPR042099">
    <property type="entry name" value="ANL_N_sf"/>
</dbReference>
<dbReference type="PANTHER" id="PTHR43352">
    <property type="entry name" value="ACETYL-COA SYNTHETASE"/>
    <property type="match status" value="1"/>
</dbReference>
<accession>A0A7Y0DZJ5</accession>
<name>A0A7Y0DZJ5_9PROT</name>
<evidence type="ECO:0000313" key="5">
    <source>
        <dbReference type="Proteomes" id="UP000539372"/>
    </source>
</evidence>
<dbReference type="InterPro" id="IPR000873">
    <property type="entry name" value="AMP-dep_synth/lig_dom"/>
</dbReference>
<keyword evidence="5" id="KW-1185">Reference proteome</keyword>
<dbReference type="EMBL" id="JABBNT010000002">
    <property type="protein sequence ID" value="NMM44470.1"/>
    <property type="molecule type" value="Genomic_DNA"/>
</dbReference>
<sequence>MSDIRDLVPADAVETGEIGFSIPERYNAARILFDNLEAGRGDKVAVLTETEQVTYAELCRRACRIGNGLLALGCQRGDRVLLVLDDSPDYAAAIFGALRAGLVPILINTLSPADLIAYFLEDSAAKAALLHSGHRNLFPEKTDAALIELDSADGKSWVAGQGDDLAEADTNRNDMAFWMYSSGSTGRPKGVVHLHHDMAYTVESYAKRVLGIREDDVCFSVPKIFFAYGFGNSITFPFAMGATTAFLPDRPVPERIFDVIRSCRPTLLFALPTVYTALIKSPAAEGADLSSVRLCISAAEVLSGDVFNAWKNRFGHEIIEGLGSTEVLHIYLSNTVEKKRLGSAGMRVPGYSVRLTDRDGKDVGPGEEGIMWVRGDSNAPFYWNRPDKTEETMRDGWIWTGDRFTMDDDGFYFFKGRADDLIKVSGQWVYPLEVELCLNEHPKVLECAVMGLAMDDGRMTLAAVIAPMPGTDGGDVLGEELKAYVKTELLPYKYPRQILYMDKLPKTGTDKIDRQACKKLLMQGT</sequence>
<proteinExistence type="predicted"/>
<dbReference type="Pfam" id="PF00501">
    <property type="entry name" value="AMP-binding"/>
    <property type="match status" value="1"/>
</dbReference>
<dbReference type="InterPro" id="IPR025110">
    <property type="entry name" value="AMP-bd_C"/>
</dbReference>
<dbReference type="NCBIfam" id="TIGR02262">
    <property type="entry name" value="benz_CoA_lig"/>
    <property type="match status" value="1"/>
</dbReference>